<feature type="transmembrane region" description="Helical" evidence="7">
    <location>
        <begin position="796"/>
        <end position="817"/>
    </location>
</feature>
<keyword evidence="3 7" id="KW-0812">Transmembrane</keyword>
<evidence type="ECO:0000256" key="7">
    <source>
        <dbReference type="SAM" id="Phobius"/>
    </source>
</evidence>
<evidence type="ECO:0000313" key="10">
    <source>
        <dbReference type="Proteomes" id="UP000758652"/>
    </source>
</evidence>
<keyword evidence="2" id="KW-1003">Cell membrane</keyword>
<organism evidence="9 10">
    <name type="scientific">Claveliimonas monacensis</name>
    <dbReference type="NCBI Taxonomy" id="2779351"/>
    <lineage>
        <taxon>Bacteria</taxon>
        <taxon>Bacillati</taxon>
        <taxon>Bacillota</taxon>
        <taxon>Clostridia</taxon>
        <taxon>Lachnospirales</taxon>
        <taxon>Lachnospiraceae</taxon>
        <taxon>Claveliimonas</taxon>
    </lineage>
</organism>
<accession>A0ABR9RMS4</accession>
<dbReference type="InterPro" id="IPR050250">
    <property type="entry name" value="Macrolide_Exporter_MacB"/>
</dbReference>
<evidence type="ECO:0000256" key="6">
    <source>
        <dbReference type="ARBA" id="ARBA00038076"/>
    </source>
</evidence>
<evidence type="ECO:0000256" key="1">
    <source>
        <dbReference type="ARBA" id="ARBA00004651"/>
    </source>
</evidence>
<comment type="caution">
    <text evidence="9">The sequence shown here is derived from an EMBL/GenBank/DDBJ whole genome shotgun (WGS) entry which is preliminary data.</text>
</comment>
<feature type="domain" description="ABC3 transporter permease C-terminal" evidence="8">
    <location>
        <begin position="704"/>
        <end position="814"/>
    </location>
</feature>
<reference evidence="9 10" key="1">
    <citation type="submission" date="2020-10" db="EMBL/GenBank/DDBJ databases">
        <title>ChiBAC.</title>
        <authorList>
            <person name="Zenner C."/>
            <person name="Hitch T.C.A."/>
            <person name="Clavel T."/>
        </authorList>
    </citation>
    <scope>NUCLEOTIDE SEQUENCE [LARGE SCALE GENOMIC DNA]</scope>
    <source>
        <strain evidence="9 10">DSM 108991</strain>
    </source>
</reference>
<name>A0ABR9RMS4_9FIRM</name>
<comment type="subcellular location">
    <subcellularLocation>
        <location evidence="1">Cell membrane</location>
        <topology evidence="1">Multi-pass membrane protein</topology>
    </subcellularLocation>
</comment>
<keyword evidence="5 7" id="KW-0472">Membrane</keyword>
<evidence type="ECO:0000256" key="2">
    <source>
        <dbReference type="ARBA" id="ARBA00022475"/>
    </source>
</evidence>
<evidence type="ECO:0000256" key="4">
    <source>
        <dbReference type="ARBA" id="ARBA00022989"/>
    </source>
</evidence>
<comment type="similarity">
    <text evidence="6">Belongs to the ABC-4 integral membrane protein family.</text>
</comment>
<evidence type="ECO:0000256" key="3">
    <source>
        <dbReference type="ARBA" id="ARBA00022692"/>
    </source>
</evidence>
<feature type="domain" description="ABC3 transporter permease C-terminal" evidence="8">
    <location>
        <begin position="255"/>
        <end position="359"/>
    </location>
</feature>
<feature type="transmembrane region" description="Helical" evidence="7">
    <location>
        <begin position="247"/>
        <end position="268"/>
    </location>
</feature>
<evidence type="ECO:0000313" key="9">
    <source>
        <dbReference type="EMBL" id="MBE5063872.1"/>
    </source>
</evidence>
<dbReference type="Proteomes" id="UP000758652">
    <property type="component" value="Unassembled WGS sequence"/>
</dbReference>
<keyword evidence="4 7" id="KW-1133">Transmembrane helix</keyword>
<evidence type="ECO:0000256" key="5">
    <source>
        <dbReference type="ARBA" id="ARBA00023136"/>
    </source>
</evidence>
<feature type="transmembrane region" description="Helical" evidence="7">
    <location>
        <begin position="341"/>
        <end position="361"/>
    </location>
</feature>
<dbReference type="EMBL" id="JADCKL010000011">
    <property type="protein sequence ID" value="MBE5063872.1"/>
    <property type="molecule type" value="Genomic_DNA"/>
</dbReference>
<feature type="transmembrane region" description="Helical" evidence="7">
    <location>
        <begin position="304"/>
        <end position="321"/>
    </location>
</feature>
<dbReference type="PANTHER" id="PTHR30572:SF4">
    <property type="entry name" value="ABC TRANSPORTER PERMEASE YTRF"/>
    <property type="match status" value="1"/>
</dbReference>
<dbReference type="Pfam" id="PF02687">
    <property type="entry name" value="FtsX"/>
    <property type="match status" value="2"/>
</dbReference>
<dbReference type="InterPro" id="IPR003838">
    <property type="entry name" value="ABC3_permease_C"/>
</dbReference>
<dbReference type="RefSeq" id="WP_226395283.1">
    <property type="nucleotide sequence ID" value="NZ_JADCKL010000011.1"/>
</dbReference>
<sequence length="830" mass="94771">MSNKEVPSAVQKLVHRNFKTNKGKNLLLIAIIVLCSTFYSIFTIIPYNEYKNLERYTQHKNGTSADIVINDLKDEQIPRLKAWDTCTLLGESLFVSEAENEELGNQDTEIRYADNEYAQFFYSFPTVGNMPQAEDEIAIGTKTLRKLGVSPQIGNTVTIVWNEGGEQFKAEFKVVGFWNDDDELETRYIWVSKNFAKSYKSGNTVGIKIDDNTNVTDELEKIVKDFDLQDGQYYLTQINYCSIAVEILLDFTTWIALMVVFIISVLMLGSVQQISISGNTAFYGRLKAMGAEEKQIRRVIWKELWLVLAVSLPIGLIIGWYTGYKLVPNMIRGSFSYVELYYNICILIIPAILTIITVFISNFKKIIDAGKIDIEQAFKYKVNGDNEPIREKKYPGFPILFQMSMDNLSRYKKRSRIGILLIIIGLVWISSFYVINISFDENKYLAVTRISDYSLNSNDMSDDAMGSASLEEYADFLFGHEGITDHGKLYLQGYDEILPEKVSNRIVNYYESNNRERLKYMSYDPVWIQQYNQMKKNGKCRYQIWGIDGLVIDAIMEQGNLISGTFNKDEFMTGKFVIAQGISGDEGLDEEEPTYEVGEKILISGKEYEIMAIADVPYSIKQNVKSSSAGFELSFFLPSKEFGSLFPDTNAQKLFFNIAEYADSSISKILTKIEQDQGFTFTSDNQIIQQYHNEVFAQNGVEMLVGYALILAGMVQMGNSIFSSIINRKKEFFLMSRIGMTQKQIKIMLILESLTCIAISLISSYILGLAIINFFIKFYISSQWAMTYNFSISPMLILTPILLIFAIVLPMLAYRWVINQEMHIQSLEGE</sequence>
<feature type="transmembrane region" description="Helical" evidence="7">
    <location>
        <begin position="417"/>
        <end position="435"/>
    </location>
</feature>
<evidence type="ECO:0000259" key="8">
    <source>
        <dbReference type="Pfam" id="PF02687"/>
    </source>
</evidence>
<keyword evidence="10" id="KW-1185">Reference proteome</keyword>
<feature type="transmembrane region" description="Helical" evidence="7">
    <location>
        <begin position="704"/>
        <end position="726"/>
    </location>
</feature>
<proteinExistence type="inferred from homology"/>
<dbReference type="PANTHER" id="PTHR30572">
    <property type="entry name" value="MEMBRANE COMPONENT OF TRANSPORTER-RELATED"/>
    <property type="match status" value="1"/>
</dbReference>
<gene>
    <name evidence="9" type="ORF">INF30_11475</name>
</gene>
<feature type="transmembrane region" description="Helical" evidence="7">
    <location>
        <begin position="747"/>
        <end position="776"/>
    </location>
</feature>
<feature type="transmembrane region" description="Helical" evidence="7">
    <location>
        <begin position="26"/>
        <end position="47"/>
    </location>
</feature>
<protein>
    <submittedName>
        <fullName evidence="9">ABC transporter permease</fullName>
    </submittedName>
</protein>